<proteinExistence type="evidence at transcript level"/>
<keyword evidence="2 12" id="KW-0489">Methyltransferase</keyword>
<dbReference type="InterPro" id="IPR029063">
    <property type="entry name" value="SAM-dependent_MTases_sf"/>
</dbReference>
<dbReference type="FunFam" id="3.40.50.150:FF:000025">
    <property type="entry name" value="N-terminal Xaa-Pro-Lys N-methyltransferase 1"/>
    <property type="match status" value="1"/>
</dbReference>
<comment type="catalytic activity">
    <reaction evidence="8">
        <text>N-terminal L-seryl-L-prolyl-L-lysyl-[protein] + 3 S-adenosyl-L-methionine = N-terminal N,N,N-trimethyl-L-seryl-L-prolyl-L-lysyl-[protein] + 3 S-adenosyl-L-homocysteine + 3 H(+)</text>
        <dbReference type="Rhea" id="RHEA:54724"/>
        <dbReference type="Rhea" id="RHEA-COMP:13789"/>
        <dbReference type="Rhea" id="RHEA-COMP:13973"/>
        <dbReference type="ChEBI" id="CHEBI:15378"/>
        <dbReference type="ChEBI" id="CHEBI:57856"/>
        <dbReference type="ChEBI" id="CHEBI:59789"/>
        <dbReference type="ChEBI" id="CHEBI:138061"/>
        <dbReference type="ChEBI" id="CHEBI:138317"/>
        <dbReference type="EC" id="2.1.1.244"/>
    </reaction>
</comment>
<evidence type="ECO:0000256" key="1">
    <source>
        <dbReference type="ARBA" id="ARBA00009059"/>
    </source>
</evidence>
<dbReference type="AlphaFoldDB" id="A0A0P4VMP0"/>
<dbReference type="Pfam" id="PF05891">
    <property type="entry name" value="Methyltransf_PK"/>
    <property type="match status" value="1"/>
</dbReference>
<feature type="binding site" evidence="11">
    <location>
        <begin position="123"/>
        <end position="124"/>
    </location>
    <ligand>
        <name>S-adenosyl-L-methionine</name>
        <dbReference type="ChEBI" id="CHEBI:59789"/>
    </ligand>
</feature>
<dbReference type="GO" id="GO:0032259">
    <property type="term" value="P:methylation"/>
    <property type="evidence" value="ECO:0007669"/>
    <property type="project" value="UniProtKB-KW"/>
</dbReference>
<reference evidence="12" key="1">
    <citation type="journal article" date="2016" name="PLoS Negl. Trop. Dis.">
        <title>A Deep Insight into the Sialome of Rhodnius neglectus, a Vector of Chagas Disease.</title>
        <authorList>
            <person name="Santiago P.B."/>
            <person name="Assumpcao T.C."/>
            <person name="Araujo C.N."/>
            <person name="Bastos I.M."/>
            <person name="Neves D."/>
            <person name="Silva I.G."/>
            <person name="Charneau S."/>
            <person name="Queiroz R.M."/>
            <person name="Raiol T."/>
            <person name="Oliveira J.V."/>
            <person name="Sousa M.V."/>
            <person name="Calvo E."/>
            <person name="Ribeiro J.M."/>
            <person name="Santana J.M."/>
        </authorList>
    </citation>
    <scope>NUCLEOTIDE SEQUENCE</scope>
    <source>
        <tissue evidence="12">Salivary glands</tissue>
    </source>
</reference>
<accession>A0A0P4VMP0</accession>
<evidence type="ECO:0000256" key="8">
    <source>
        <dbReference type="ARBA" id="ARBA00047306"/>
    </source>
</evidence>
<evidence type="ECO:0000256" key="9">
    <source>
        <dbReference type="ARBA" id="ARBA00047885"/>
    </source>
</evidence>
<dbReference type="PANTHER" id="PTHR12753">
    <property type="entry name" value="AD-003 - RELATED"/>
    <property type="match status" value="1"/>
</dbReference>
<dbReference type="PANTHER" id="PTHR12753:SF0">
    <property type="entry name" value="ALPHA N-TERMINAL PROTEIN METHYLTRANSFERASE 1"/>
    <property type="match status" value="1"/>
</dbReference>
<sequence>MGTVVNEEVNDSKEDDSFYENAKIYWSKIPATVDGILGGFGFISKCDLESSEQFLQSLLIADNAPGGERALDCGAGIGRITKHLLMKFFKTVDLVEQNNEFLKKVNHYIGASTKLGKLYCSGLQSFIPEHKYDIIWCQWVLGHLTNEDLVKFLKICRSSLAENGLIVVKENVTSTGETEKDTVDYSLTRGLNTLLELFEQSDLKIETIQNQTKFPKGLYPVKMIALRSKSD</sequence>
<evidence type="ECO:0000256" key="7">
    <source>
        <dbReference type="ARBA" id="ARBA00043129"/>
    </source>
</evidence>
<feature type="binding site" evidence="11">
    <location>
        <position position="74"/>
    </location>
    <ligand>
        <name>S-adenosyl-L-methionine</name>
        <dbReference type="ChEBI" id="CHEBI:59789"/>
    </ligand>
</feature>
<dbReference type="EMBL" id="GDKW01002469">
    <property type="protein sequence ID" value="JAI54126.1"/>
    <property type="molecule type" value="mRNA"/>
</dbReference>
<feature type="binding site" evidence="11">
    <location>
        <position position="79"/>
    </location>
    <ligand>
        <name>S-adenosyl-L-methionine</name>
        <dbReference type="ChEBI" id="CHEBI:59789"/>
    </ligand>
</feature>
<dbReference type="GO" id="GO:0071885">
    <property type="term" value="F:N-terminal protein N-methyltransferase activity"/>
    <property type="evidence" value="ECO:0007669"/>
    <property type="project" value="UniProtKB-EC"/>
</dbReference>
<dbReference type="CDD" id="cd02440">
    <property type="entry name" value="AdoMet_MTases"/>
    <property type="match status" value="1"/>
</dbReference>
<keyword evidence="4 11" id="KW-0949">S-adenosyl-L-methionine</keyword>
<comment type="catalytic activity">
    <reaction evidence="10">
        <text>N-terminal L-alanyl-L-prolyl-L-lysyl-[protein] + 3 S-adenosyl-L-methionine = N-terminal N,N,N-trimethyl-L-alanyl-L-prolyl-L-lysyl-[protein] + 3 S-adenosyl-L-homocysteine + 3 H(+)</text>
        <dbReference type="Rhea" id="RHEA:54712"/>
        <dbReference type="Rhea" id="RHEA-COMP:13785"/>
        <dbReference type="Rhea" id="RHEA-COMP:13971"/>
        <dbReference type="ChEBI" id="CHEBI:15378"/>
        <dbReference type="ChEBI" id="CHEBI:57856"/>
        <dbReference type="ChEBI" id="CHEBI:59789"/>
        <dbReference type="ChEBI" id="CHEBI:138057"/>
        <dbReference type="ChEBI" id="CHEBI:138315"/>
        <dbReference type="EC" id="2.1.1.244"/>
    </reaction>
</comment>
<comment type="similarity">
    <text evidence="1">Belongs to the methyltransferase superfamily. NTM1 family.</text>
</comment>
<dbReference type="PIRSF" id="PIRSF016958">
    <property type="entry name" value="DUF858_MeTrfase_lik"/>
    <property type="match status" value="1"/>
</dbReference>
<dbReference type="SUPFAM" id="SSF53335">
    <property type="entry name" value="S-adenosyl-L-methionine-dependent methyltransferases"/>
    <property type="match status" value="1"/>
</dbReference>
<evidence type="ECO:0000256" key="10">
    <source>
        <dbReference type="ARBA" id="ARBA00048167"/>
    </source>
</evidence>
<evidence type="ECO:0000256" key="11">
    <source>
        <dbReference type="PIRSR" id="PIRSR016958-1"/>
    </source>
</evidence>
<keyword evidence="3 12" id="KW-0808">Transferase</keyword>
<name>A0A0P4VMP0_9HEMI</name>
<evidence type="ECO:0000256" key="5">
    <source>
        <dbReference type="ARBA" id="ARBA00039112"/>
    </source>
</evidence>
<evidence type="ECO:0000256" key="2">
    <source>
        <dbReference type="ARBA" id="ARBA00022603"/>
    </source>
</evidence>
<organism evidence="12">
    <name type="scientific">Rhodnius neglectus</name>
    <dbReference type="NCBI Taxonomy" id="72488"/>
    <lineage>
        <taxon>Eukaryota</taxon>
        <taxon>Metazoa</taxon>
        <taxon>Ecdysozoa</taxon>
        <taxon>Arthropoda</taxon>
        <taxon>Hexapoda</taxon>
        <taxon>Insecta</taxon>
        <taxon>Pterygota</taxon>
        <taxon>Neoptera</taxon>
        <taxon>Paraneoptera</taxon>
        <taxon>Hemiptera</taxon>
        <taxon>Heteroptera</taxon>
        <taxon>Panheteroptera</taxon>
        <taxon>Cimicomorpha</taxon>
        <taxon>Reduviidae</taxon>
        <taxon>Triatominae</taxon>
        <taxon>Rhodnius</taxon>
    </lineage>
</organism>
<evidence type="ECO:0000256" key="3">
    <source>
        <dbReference type="ARBA" id="ARBA00022679"/>
    </source>
</evidence>
<comment type="catalytic activity">
    <reaction evidence="9">
        <text>N-terminal L-prolyl-L-prolyl-L-lysyl-[protein] + 2 S-adenosyl-L-methionine = N-terminal N,N-dimethyl-L-prolyl-L-prolyl-L-lysyl-[protein] + 2 S-adenosyl-L-homocysteine + 2 H(+)</text>
        <dbReference type="Rhea" id="RHEA:54736"/>
        <dbReference type="Rhea" id="RHEA-COMP:13787"/>
        <dbReference type="Rhea" id="RHEA-COMP:13974"/>
        <dbReference type="ChEBI" id="CHEBI:15378"/>
        <dbReference type="ChEBI" id="CHEBI:57856"/>
        <dbReference type="ChEBI" id="CHEBI:59789"/>
        <dbReference type="ChEBI" id="CHEBI:138059"/>
        <dbReference type="ChEBI" id="CHEBI:138318"/>
        <dbReference type="EC" id="2.1.1.244"/>
    </reaction>
</comment>
<dbReference type="Gene3D" id="3.40.50.150">
    <property type="entry name" value="Vaccinia Virus protein VP39"/>
    <property type="match status" value="1"/>
</dbReference>
<dbReference type="InterPro" id="IPR008576">
    <property type="entry name" value="MeTrfase_NTM1"/>
</dbReference>
<dbReference type="GO" id="GO:0005737">
    <property type="term" value="C:cytoplasm"/>
    <property type="evidence" value="ECO:0007669"/>
    <property type="project" value="TreeGrafter"/>
</dbReference>
<evidence type="ECO:0000256" key="6">
    <source>
        <dbReference type="ARBA" id="ARBA00039449"/>
    </source>
</evidence>
<evidence type="ECO:0000313" key="12">
    <source>
        <dbReference type="EMBL" id="JAI54126.1"/>
    </source>
</evidence>
<evidence type="ECO:0000256" key="4">
    <source>
        <dbReference type="ARBA" id="ARBA00022691"/>
    </source>
</evidence>
<dbReference type="EC" id="2.1.1.244" evidence="5"/>
<feature type="binding site" evidence="11">
    <location>
        <position position="138"/>
    </location>
    <ligand>
        <name>S-adenosyl-L-methionine</name>
        <dbReference type="ChEBI" id="CHEBI:59789"/>
    </ligand>
</feature>
<protein>
    <recommendedName>
        <fullName evidence="6">Alpha N-terminal protein methyltransferase 1</fullName>
        <ecNumber evidence="5">2.1.1.244</ecNumber>
    </recommendedName>
    <alternativeName>
        <fullName evidence="7">X-Pro-Lys N-terminal protein methyltransferase 1</fullName>
    </alternativeName>
</protein>